<dbReference type="InterPro" id="IPR013783">
    <property type="entry name" value="Ig-like_fold"/>
</dbReference>
<dbReference type="Gene3D" id="2.60.40.10">
    <property type="entry name" value="Immunoglobulins"/>
    <property type="match status" value="1"/>
</dbReference>
<reference evidence="1 2" key="1">
    <citation type="submission" date="2024-05" db="EMBL/GenBank/DDBJ databases">
        <title>Genome sequencing and assembly of Indian major carp, Cirrhinus mrigala (Hamilton, 1822).</title>
        <authorList>
            <person name="Mohindra V."/>
            <person name="Chowdhury L.M."/>
            <person name="Lal K."/>
            <person name="Jena J.K."/>
        </authorList>
    </citation>
    <scope>NUCLEOTIDE SEQUENCE [LARGE SCALE GENOMIC DNA]</scope>
    <source>
        <strain evidence="1">CM1030</strain>
        <tissue evidence="1">Blood</tissue>
    </source>
</reference>
<accession>A0ABD0NGA3</accession>
<dbReference type="PANTHER" id="PTHR21063">
    <property type="entry name" value="LFA-3"/>
    <property type="match status" value="1"/>
</dbReference>
<evidence type="ECO:0000313" key="2">
    <source>
        <dbReference type="Proteomes" id="UP001529510"/>
    </source>
</evidence>
<dbReference type="SUPFAM" id="SSF48726">
    <property type="entry name" value="Immunoglobulin"/>
    <property type="match status" value="1"/>
</dbReference>
<dbReference type="InterPro" id="IPR036179">
    <property type="entry name" value="Ig-like_dom_sf"/>
</dbReference>
<organism evidence="1 2">
    <name type="scientific">Cirrhinus mrigala</name>
    <name type="common">Mrigala</name>
    <dbReference type="NCBI Taxonomy" id="683832"/>
    <lineage>
        <taxon>Eukaryota</taxon>
        <taxon>Metazoa</taxon>
        <taxon>Chordata</taxon>
        <taxon>Craniata</taxon>
        <taxon>Vertebrata</taxon>
        <taxon>Euteleostomi</taxon>
        <taxon>Actinopterygii</taxon>
        <taxon>Neopterygii</taxon>
        <taxon>Teleostei</taxon>
        <taxon>Ostariophysi</taxon>
        <taxon>Cypriniformes</taxon>
        <taxon>Cyprinidae</taxon>
        <taxon>Labeoninae</taxon>
        <taxon>Labeonini</taxon>
        <taxon>Cirrhinus</taxon>
    </lineage>
</organism>
<keyword evidence="2" id="KW-1185">Reference proteome</keyword>
<dbReference type="EMBL" id="JAMKFB020000022">
    <property type="protein sequence ID" value="KAL0161044.1"/>
    <property type="molecule type" value="Genomic_DNA"/>
</dbReference>
<protein>
    <recommendedName>
        <fullName evidence="3">Immunoglobulin V-set domain-containing protein</fullName>
    </recommendedName>
</protein>
<feature type="non-terminal residue" evidence="1">
    <location>
        <position position="93"/>
    </location>
</feature>
<dbReference type="Proteomes" id="UP001529510">
    <property type="component" value="Unassembled WGS sequence"/>
</dbReference>
<proteinExistence type="predicted"/>
<dbReference type="AlphaFoldDB" id="A0ABD0NGA3"/>
<feature type="non-terminal residue" evidence="1">
    <location>
        <position position="1"/>
    </location>
</feature>
<dbReference type="PANTHER" id="PTHR21063:SF4">
    <property type="entry name" value="CD48 ANTIGEN-RELATED"/>
    <property type="match status" value="1"/>
</dbReference>
<name>A0ABD0NGA3_CIRMR</name>
<gene>
    <name evidence="1" type="ORF">M9458_044769</name>
</gene>
<sequence length="93" mass="10876">GQYFGLWSETRIRRGEQVQWSFEGKILATGINGDVKKTSYGDDERFRDRLELDHLRGDLLFTSTRTSDTGVYHLQINSSKRTNIHREYTLTVH</sequence>
<evidence type="ECO:0008006" key="3">
    <source>
        <dbReference type="Google" id="ProtNLM"/>
    </source>
</evidence>
<evidence type="ECO:0000313" key="1">
    <source>
        <dbReference type="EMBL" id="KAL0161044.1"/>
    </source>
</evidence>
<comment type="caution">
    <text evidence="1">The sequence shown here is derived from an EMBL/GenBank/DDBJ whole genome shotgun (WGS) entry which is preliminary data.</text>
</comment>